<dbReference type="EMBL" id="UPXZ01000025">
    <property type="protein sequence ID" value="VBB45786.1"/>
    <property type="molecule type" value="Genomic_DNA"/>
</dbReference>
<dbReference type="SUPFAM" id="SSF54913">
    <property type="entry name" value="GlnB-like"/>
    <property type="match status" value="1"/>
</dbReference>
<dbReference type="GO" id="GO:0005829">
    <property type="term" value="C:cytosol"/>
    <property type="evidence" value="ECO:0007669"/>
    <property type="project" value="TreeGrafter"/>
</dbReference>
<reference evidence="1" key="1">
    <citation type="submission" date="2018-07" db="EMBL/GenBank/DDBJ databases">
        <authorList>
            <consortium name="Genoscope - CEA"/>
            <person name="William W."/>
        </authorList>
    </citation>
    <scope>NUCLEOTIDE SEQUENCE</scope>
    <source>
        <strain evidence="1">IK1</strain>
    </source>
</reference>
<dbReference type="AlphaFoldDB" id="A0A653ACQ1"/>
<accession>A0A653ACQ1</accession>
<evidence type="ECO:0000313" key="1">
    <source>
        <dbReference type="EMBL" id="VBB45786.1"/>
    </source>
</evidence>
<dbReference type="InterPro" id="IPR015867">
    <property type="entry name" value="N-reg_PII/ATP_PRibTrfase_C"/>
</dbReference>
<proteinExistence type="predicted"/>
<dbReference type="PROSITE" id="PS51343">
    <property type="entry name" value="PII_GLNB_DOM"/>
    <property type="match status" value="1"/>
</dbReference>
<gene>
    <name evidence="1" type="ORF">TRIP_D310181</name>
</gene>
<dbReference type="PANTHER" id="PTHR30115:SF11">
    <property type="entry name" value="NITROGEN REGULATORY PROTEIN P-II HOMOLOG"/>
    <property type="match status" value="1"/>
</dbReference>
<dbReference type="PANTHER" id="PTHR30115">
    <property type="entry name" value="NITROGEN REGULATORY PROTEIN P-II"/>
    <property type="match status" value="1"/>
</dbReference>
<dbReference type="PRINTS" id="PR00340">
    <property type="entry name" value="PIIGLNB"/>
</dbReference>
<dbReference type="GO" id="GO:0006808">
    <property type="term" value="P:regulation of nitrogen utilization"/>
    <property type="evidence" value="ECO:0007669"/>
    <property type="project" value="InterPro"/>
</dbReference>
<dbReference type="GO" id="GO:0030234">
    <property type="term" value="F:enzyme regulator activity"/>
    <property type="evidence" value="ECO:0007669"/>
    <property type="project" value="InterPro"/>
</dbReference>
<dbReference type="GO" id="GO:0005524">
    <property type="term" value="F:ATP binding"/>
    <property type="evidence" value="ECO:0007669"/>
    <property type="project" value="TreeGrafter"/>
</dbReference>
<name>A0A653ACQ1_9BACT</name>
<dbReference type="SMART" id="SM00938">
    <property type="entry name" value="P-II"/>
    <property type="match status" value="1"/>
</dbReference>
<sequence>MKEIKAFVKPFKVNDILNQLLQAGYPNITASMAEGTGNFASDESTLSTHFSITDSKVAKIEIVCNDSEVENIVNIISTKGRTGNPGDGIIYVSEVEKVYKVRTGLENGED</sequence>
<dbReference type="InterPro" id="IPR011322">
    <property type="entry name" value="N-reg_PII-like_a/b"/>
</dbReference>
<organism evidence="1">
    <name type="scientific">uncultured Paludibacter sp</name>
    <dbReference type="NCBI Taxonomy" id="497635"/>
    <lineage>
        <taxon>Bacteria</taxon>
        <taxon>Pseudomonadati</taxon>
        <taxon>Bacteroidota</taxon>
        <taxon>Bacteroidia</taxon>
        <taxon>Bacteroidales</taxon>
        <taxon>Paludibacteraceae</taxon>
        <taxon>Paludibacter</taxon>
        <taxon>environmental samples</taxon>
    </lineage>
</organism>
<protein>
    <submittedName>
        <fullName evidence="1">Nitrogen regulatory protein P-II</fullName>
    </submittedName>
</protein>
<dbReference type="InterPro" id="IPR002187">
    <property type="entry name" value="N-reg_PII"/>
</dbReference>
<dbReference type="Pfam" id="PF00543">
    <property type="entry name" value="P-II"/>
    <property type="match status" value="1"/>
</dbReference>
<dbReference type="Gene3D" id="3.30.70.120">
    <property type="match status" value="1"/>
</dbReference>